<accession>A0A1U9KBY2</accession>
<dbReference type="EMBL" id="CP019699">
    <property type="protein sequence ID" value="AQS57540.1"/>
    <property type="molecule type" value="Genomic_DNA"/>
</dbReference>
<dbReference type="OrthoDB" id="9776669at2"/>
<evidence type="ECO:0000313" key="3">
    <source>
        <dbReference type="EMBL" id="AQS57540.1"/>
    </source>
</evidence>
<protein>
    <submittedName>
        <fullName evidence="3">TRAP transporter</fullName>
    </submittedName>
</protein>
<evidence type="ECO:0000313" key="4">
    <source>
        <dbReference type="Proteomes" id="UP000188603"/>
    </source>
</evidence>
<dbReference type="PANTHER" id="PTHR42941:SF1">
    <property type="entry name" value="SLL1037 PROTEIN"/>
    <property type="match status" value="1"/>
</dbReference>
<dbReference type="InterPro" id="IPR011852">
    <property type="entry name" value="TRAP_TAXI"/>
</dbReference>
<feature type="chain" id="PRO_5038403572" evidence="2">
    <location>
        <begin position="23"/>
        <end position="354"/>
    </location>
</feature>
<organism evidence="3 4">
    <name type="scientific">Novibacillus thermophilus</name>
    <dbReference type="NCBI Taxonomy" id="1471761"/>
    <lineage>
        <taxon>Bacteria</taxon>
        <taxon>Bacillati</taxon>
        <taxon>Bacillota</taxon>
        <taxon>Bacilli</taxon>
        <taxon>Bacillales</taxon>
        <taxon>Thermoactinomycetaceae</taxon>
        <taxon>Novibacillus</taxon>
    </lineage>
</organism>
<dbReference type="KEGG" id="ntr:B0W44_12240"/>
<dbReference type="CDD" id="cd13570">
    <property type="entry name" value="PBP2_TAXI_TRAP_like_2"/>
    <property type="match status" value="1"/>
</dbReference>
<dbReference type="PROSITE" id="PS51257">
    <property type="entry name" value="PROKAR_LIPOPROTEIN"/>
    <property type="match status" value="1"/>
</dbReference>
<dbReference type="Proteomes" id="UP000188603">
    <property type="component" value="Chromosome"/>
</dbReference>
<sequence>MYRQWDKIFFVVLFGLALVALAACGNQAGDASNETGGEEAPEEANAEERDYPTTVTIGTASQGGTYYIFGGGLANLLEEHLGVTSNVEVTGGPVHNMQLIQSGDQELGMVTTGPAYEGVTGTGEWTGGEKLDDVRITFPMYSTPFHWWALADSGVTDLSGIEGQRVGVGPAGGTSGTYLPMIHELLELNTEDVQAGASDMASQMLDGQLDYIGFAAGIPIAAVTEVEAQREINLFGVEGEQRDLILEEFPFFYEYTIPAGTYDSLDDDLETIAMYNFGIVHKDVNADFVYDLVKAYHENIEQMIDTHASAKEAEDPEAILNNKNLPMHPGAIRYYEEIGIKLPDEVYPPEWDGN</sequence>
<gene>
    <name evidence="3" type="ORF">B0W44_12240</name>
</gene>
<feature type="signal peptide" evidence="2">
    <location>
        <begin position="1"/>
        <end position="22"/>
    </location>
</feature>
<dbReference type="Pfam" id="PF16868">
    <property type="entry name" value="NMT1_3"/>
    <property type="match status" value="1"/>
</dbReference>
<feature type="compositionally biased region" description="Acidic residues" evidence="1">
    <location>
        <begin position="36"/>
        <end position="45"/>
    </location>
</feature>
<evidence type="ECO:0000256" key="1">
    <source>
        <dbReference type="SAM" id="MobiDB-lite"/>
    </source>
</evidence>
<reference evidence="3 4" key="1">
    <citation type="journal article" date="2015" name="Int. J. Syst. Evol. Microbiol.">
        <title>Novibacillus thermophilus gen. nov., sp. nov., a Gram-staining-negative and moderately thermophilic member of the family Thermoactinomycetaceae.</title>
        <authorList>
            <person name="Yang G."/>
            <person name="Chen J."/>
            <person name="Zhou S."/>
        </authorList>
    </citation>
    <scope>NUCLEOTIDE SEQUENCE [LARGE SCALE GENOMIC DNA]</scope>
    <source>
        <strain evidence="3 4">SG-1</strain>
    </source>
</reference>
<dbReference type="Gene3D" id="3.40.190.10">
    <property type="entry name" value="Periplasmic binding protein-like II"/>
    <property type="match status" value="2"/>
</dbReference>
<evidence type="ECO:0000256" key="2">
    <source>
        <dbReference type="SAM" id="SignalP"/>
    </source>
</evidence>
<dbReference type="AlphaFoldDB" id="A0A1U9KBY2"/>
<keyword evidence="2" id="KW-0732">Signal</keyword>
<keyword evidence="4" id="KW-1185">Reference proteome</keyword>
<name>A0A1U9KBY2_9BACL</name>
<dbReference type="SUPFAM" id="SSF53850">
    <property type="entry name" value="Periplasmic binding protein-like II"/>
    <property type="match status" value="1"/>
</dbReference>
<feature type="region of interest" description="Disordered" evidence="1">
    <location>
        <begin position="29"/>
        <end position="50"/>
    </location>
</feature>
<dbReference type="PANTHER" id="PTHR42941">
    <property type="entry name" value="SLL1037 PROTEIN"/>
    <property type="match status" value="1"/>
</dbReference>
<proteinExistence type="predicted"/>
<dbReference type="NCBIfam" id="TIGR02122">
    <property type="entry name" value="TRAP_TAXI"/>
    <property type="match status" value="1"/>
</dbReference>
<dbReference type="STRING" id="1471761.B0W44_12240"/>